<dbReference type="Gene3D" id="3.10.100.10">
    <property type="entry name" value="Mannose-Binding Protein A, subunit A"/>
    <property type="match status" value="6"/>
</dbReference>
<accession>A0A7J5ZEV0</accession>
<dbReference type="InterPro" id="IPR016186">
    <property type="entry name" value="C-type_lectin-like/link_sf"/>
</dbReference>
<dbReference type="CDD" id="cd00037">
    <property type="entry name" value="CLECT"/>
    <property type="match status" value="5"/>
</dbReference>
<evidence type="ECO:0000313" key="4">
    <source>
        <dbReference type="Proteomes" id="UP000518266"/>
    </source>
</evidence>
<keyword evidence="4" id="KW-1185">Reference proteome</keyword>
<sequence>MLGSRCFIFNYEEKEWAIAEKSCTALGGNLASIQTHVEYLFIRQLVKTATGKNKLSWVGGNDGVKDGVWLWSDGSNFKFGGWAKGEPNGQGKENCMEINLRDGVSFPLHCAPLFDRWTVDGGRRCPQGWSLLGSRCFIFNYEEKEWAIAEKSCTALGGNLASIQTSVEYLFIRQLVKTATGKNKLSWVGGNDGVKDGVWLWSDGSNFKFGGWAKGEPNGQGKENCMEINLSDGVSFPLHCAPLFDRWTVDGGRRWSLLGSRCFIFNYEEKEWAIAEIKTNIVCLSILSLTLFPLRRNLALPWVVIWLPSKRTLNTYSSELVKTATGKNKLSWVGGNDGVKDGVWLWSDGSNFKFGGWAKGSQMVKERKTMASVFHCIVLLCLTGGLWMEADSVFFLQLCCRLPQGWSLLGSRCFIFNYEEKEWAIAEKSCTALGGNLASIQTHVEYLFIRQLVKTATGKNKLSWVGGNDGVKDGVWLWSDGSNFKFGGWAKGEPNGQGKENCMEINLREIVCLFCQLISPGIKMLSLHSGCHFHQDKSCTALGGNLASIQTSVEYLFIRQLVKTATGKNKLSWVGGNDGVKDGVWLWSDGSNFKFGGWAKGEPNGQGKENCMEINLREIVCLFCQLISPGIKMLSLHSGCHFHQDMASVFHCIVLLCLTGGLWMEAEDGVWLWSDGSNFKFGGWAKGEPNGQGKENCMEINLRAPMLLISSFPPPMILIISSPRSDSSNPSRHALWFRFINAAKTTQDTRTSETAIGVSQWSFPRQGDCSLATAAADVPEELLDQASVPLRAGSDSVLPVCSTKLKRLERPSFRPFSTGLSRVVVERAQAEPPPPLRDLCWRLHRLRSLTLHFSFLNLDKHGEWMDTLLEYAQDAMQIDEDDAGNHKMDYTGYVLALNGHKKYLCLFKPVYTGEDIDSKSSEDEGAASGGRSRSSSRDDNPPRRSKRSRSLSTLQIHHKLDRLGLWMERLMEGTLPRYYIPTWPGLDKITPSK</sequence>
<evidence type="ECO:0000313" key="3">
    <source>
        <dbReference type="EMBL" id="KAF3860150.1"/>
    </source>
</evidence>
<feature type="domain" description="C-type lectin" evidence="2">
    <location>
        <begin position="132"/>
        <end position="240"/>
    </location>
</feature>
<evidence type="ECO:0000259" key="2">
    <source>
        <dbReference type="PROSITE" id="PS50041"/>
    </source>
</evidence>
<feature type="domain" description="C-type lectin" evidence="2">
    <location>
        <begin position="2"/>
        <end position="110"/>
    </location>
</feature>
<dbReference type="InterPro" id="IPR001304">
    <property type="entry name" value="C-type_lectin-like"/>
</dbReference>
<dbReference type="SUPFAM" id="SSF56436">
    <property type="entry name" value="C-type lectin-like"/>
    <property type="match status" value="6"/>
</dbReference>
<comment type="caution">
    <text evidence="3">The sequence shown here is derived from an EMBL/GenBank/DDBJ whole genome shotgun (WGS) entry which is preliminary data.</text>
</comment>
<dbReference type="InterPro" id="IPR016187">
    <property type="entry name" value="CTDL_fold"/>
</dbReference>
<dbReference type="PROSITE" id="PS50041">
    <property type="entry name" value="C_TYPE_LECTIN_2"/>
    <property type="match status" value="6"/>
</dbReference>
<feature type="domain" description="C-type lectin" evidence="2">
    <location>
        <begin position="409"/>
        <end position="512"/>
    </location>
</feature>
<gene>
    <name evidence="3" type="ORF">F7725_000405</name>
</gene>
<feature type="region of interest" description="Disordered" evidence="1">
    <location>
        <begin position="917"/>
        <end position="951"/>
    </location>
</feature>
<protein>
    <recommendedName>
        <fullName evidence="2">C-type lectin domain-containing protein</fullName>
    </recommendedName>
</protein>
<dbReference type="InterPro" id="IPR050111">
    <property type="entry name" value="C-type_lectin/snaclec_domain"/>
</dbReference>
<dbReference type="EMBL" id="JAAKFY010000002">
    <property type="protein sequence ID" value="KAF3860150.1"/>
    <property type="molecule type" value="Genomic_DNA"/>
</dbReference>
<proteinExistence type="predicted"/>
<dbReference type="Pfam" id="PF00059">
    <property type="entry name" value="Lectin_C"/>
    <property type="match status" value="4"/>
</dbReference>
<feature type="domain" description="C-type lectin" evidence="2">
    <location>
        <begin position="536"/>
        <end position="621"/>
    </location>
</feature>
<feature type="domain" description="C-type lectin" evidence="2">
    <location>
        <begin position="258"/>
        <end position="401"/>
    </location>
</feature>
<dbReference type="OrthoDB" id="441660at2759"/>
<evidence type="ECO:0000256" key="1">
    <source>
        <dbReference type="SAM" id="MobiDB-lite"/>
    </source>
</evidence>
<dbReference type="Proteomes" id="UP000518266">
    <property type="component" value="Unassembled WGS sequence"/>
</dbReference>
<dbReference type="SMART" id="SM00034">
    <property type="entry name" value="CLECT"/>
    <property type="match status" value="4"/>
</dbReference>
<dbReference type="PANTHER" id="PTHR22803">
    <property type="entry name" value="MANNOSE, PHOSPHOLIPASE, LECTIN RECEPTOR RELATED"/>
    <property type="match status" value="1"/>
</dbReference>
<dbReference type="AlphaFoldDB" id="A0A7J5ZEV0"/>
<reference evidence="3 4" key="1">
    <citation type="submission" date="2020-03" db="EMBL/GenBank/DDBJ databases">
        <title>Dissostichus mawsoni Genome sequencing and assembly.</title>
        <authorList>
            <person name="Park H."/>
        </authorList>
    </citation>
    <scope>NUCLEOTIDE SEQUENCE [LARGE SCALE GENOMIC DNA]</scope>
    <source>
        <strain evidence="3">DM0001</strain>
        <tissue evidence="3">Muscle</tissue>
    </source>
</reference>
<organism evidence="3 4">
    <name type="scientific">Dissostichus mawsoni</name>
    <name type="common">Antarctic cod</name>
    <dbReference type="NCBI Taxonomy" id="36200"/>
    <lineage>
        <taxon>Eukaryota</taxon>
        <taxon>Metazoa</taxon>
        <taxon>Chordata</taxon>
        <taxon>Craniata</taxon>
        <taxon>Vertebrata</taxon>
        <taxon>Euteleostomi</taxon>
        <taxon>Actinopterygii</taxon>
        <taxon>Neopterygii</taxon>
        <taxon>Teleostei</taxon>
        <taxon>Neoteleostei</taxon>
        <taxon>Acanthomorphata</taxon>
        <taxon>Eupercaria</taxon>
        <taxon>Perciformes</taxon>
        <taxon>Notothenioidei</taxon>
        <taxon>Nototheniidae</taxon>
        <taxon>Dissostichus</taxon>
    </lineage>
</organism>
<name>A0A7J5ZEV0_DISMA</name>
<feature type="domain" description="C-type lectin" evidence="2">
    <location>
        <begin position="623"/>
        <end position="700"/>
    </location>
</feature>